<dbReference type="SUPFAM" id="SSF111331">
    <property type="entry name" value="NAD kinase/diacylglycerol kinase-like"/>
    <property type="match status" value="1"/>
</dbReference>
<accession>A0A3B0YMD1</accession>
<organism evidence="1">
    <name type="scientific">hydrothermal vent metagenome</name>
    <dbReference type="NCBI Taxonomy" id="652676"/>
    <lineage>
        <taxon>unclassified sequences</taxon>
        <taxon>metagenomes</taxon>
        <taxon>ecological metagenomes</taxon>
    </lineage>
</organism>
<reference evidence="1" key="1">
    <citation type="submission" date="2018-06" db="EMBL/GenBank/DDBJ databases">
        <authorList>
            <person name="Zhirakovskaya E."/>
        </authorList>
    </citation>
    <scope>NUCLEOTIDE SEQUENCE</scope>
</reference>
<dbReference type="InterPro" id="IPR017438">
    <property type="entry name" value="ATP-NAD_kinase_N"/>
</dbReference>
<evidence type="ECO:0000313" key="1">
    <source>
        <dbReference type="EMBL" id="VAW69546.1"/>
    </source>
</evidence>
<dbReference type="GO" id="GO:0006741">
    <property type="term" value="P:NADP+ biosynthetic process"/>
    <property type="evidence" value="ECO:0007669"/>
    <property type="project" value="InterPro"/>
</dbReference>
<sequence>MFRIGLIINPLAGVGGRVGLKGSDGVEIQQRAKQLGATPLAQQRVKQALKMVEAYKSQVEFFTAASEMGESLCKQLGFTTTVVNFTPSEQTTAEDTELTVLHCLQQGVDILLFAGGDGTARNVYHALQSANTHTVPPVIGVPAGCKIHSSVYAVTPSHAGELLGLLIKGRALSLSQGSVMDIDEEAFRHDTVKAQLYGHLNVPAENRFMQNMKQGGVIHEELALHDIATYIVETMEDDCLYLIGSGTTPKAVLDEMQLPCTLLGIDAVLNHQLIAEDVTEEKILQLLQAHKNARLIITIIGGQGHLFGRGNQQISPQVIKQLGLKNIDIISTAEKISSLNRQPIRVDTGDEKLNQSLYGMVSVITGYDEKTLYRIG</sequence>
<dbReference type="GO" id="GO:0003951">
    <property type="term" value="F:NAD+ kinase activity"/>
    <property type="evidence" value="ECO:0007669"/>
    <property type="project" value="InterPro"/>
</dbReference>
<dbReference type="Pfam" id="PF20143">
    <property type="entry name" value="NAD_kinase_C"/>
    <property type="match status" value="1"/>
</dbReference>
<dbReference type="Gene3D" id="3.40.50.10330">
    <property type="entry name" value="Probable inorganic polyphosphate/atp-NAD kinase, domain 1"/>
    <property type="match status" value="1"/>
</dbReference>
<dbReference type="PANTHER" id="PTHR40697">
    <property type="entry name" value="ACETOIN CATABOLISM PROTEIN X"/>
    <property type="match status" value="1"/>
</dbReference>
<dbReference type="PANTHER" id="PTHR40697:SF2">
    <property type="entry name" value="ATP-NAD KINASE-RELATED"/>
    <property type="match status" value="1"/>
</dbReference>
<dbReference type="Pfam" id="PF01513">
    <property type="entry name" value="NAD_kinase"/>
    <property type="match status" value="1"/>
</dbReference>
<dbReference type="EMBL" id="UOFI01000168">
    <property type="protein sequence ID" value="VAW69546.1"/>
    <property type="molecule type" value="Genomic_DNA"/>
</dbReference>
<proteinExistence type="predicted"/>
<dbReference type="InterPro" id="IPR002504">
    <property type="entry name" value="NADK"/>
</dbReference>
<dbReference type="InterPro" id="IPR039065">
    <property type="entry name" value="AcoX-like"/>
</dbReference>
<dbReference type="PIRSF" id="PIRSF016907">
    <property type="entry name" value="Kin_ATP-NAD"/>
    <property type="match status" value="1"/>
</dbReference>
<name>A0A3B0YMD1_9ZZZZ</name>
<dbReference type="InterPro" id="IPR011386">
    <property type="entry name" value="Put_ATP-NAD_kin"/>
</dbReference>
<gene>
    <name evidence="1" type="ORF">MNBD_GAMMA09-2508</name>
</gene>
<dbReference type="AlphaFoldDB" id="A0A3B0YMD1"/>
<dbReference type="InterPro" id="IPR016064">
    <property type="entry name" value="NAD/diacylglycerol_kinase_sf"/>
</dbReference>
<protein>
    <submittedName>
        <fullName evidence="1">Uncharacterized protein SO_3077</fullName>
    </submittedName>
</protein>